<reference evidence="2 3" key="1">
    <citation type="submission" date="2016-08" db="EMBL/GenBank/DDBJ databases">
        <title>A Parts List for Fungal Cellulosomes Revealed by Comparative Genomics.</title>
        <authorList>
            <consortium name="DOE Joint Genome Institute"/>
            <person name="Haitjema C.H."/>
            <person name="Gilmore S.P."/>
            <person name="Henske J.K."/>
            <person name="Solomon K.V."/>
            <person name="De Groot R."/>
            <person name="Kuo A."/>
            <person name="Mondo S.J."/>
            <person name="Salamov A.A."/>
            <person name="Labutti K."/>
            <person name="Zhao Z."/>
            <person name="Chiniquy J."/>
            <person name="Barry K."/>
            <person name="Brewer H.M."/>
            <person name="Purvine S.O."/>
            <person name="Wright A.T."/>
            <person name="Boxma B."/>
            <person name="Van Alen T."/>
            <person name="Hackstein J.H."/>
            <person name="Baker S.E."/>
            <person name="Grigoriev I.V."/>
            <person name="O'Malley M.A."/>
        </authorList>
    </citation>
    <scope>NUCLEOTIDE SEQUENCE [LARGE SCALE GENOMIC DNA]</scope>
    <source>
        <strain evidence="2 3">S4</strain>
    </source>
</reference>
<protein>
    <submittedName>
        <fullName evidence="2">Uncharacterized protein</fullName>
    </submittedName>
</protein>
<gene>
    <name evidence="2" type="ORF">BCR32DRAFT_264570</name>
</gene>
<name>A0A1Y1XMG9_9FUNG</name>
<accession>A0A1Y1XMG9</accession>
<feature type="compositionally biased region" description="Low complexity" evidence="1">
    <location>
        <begin position="98"/>
        <end position="141"/>
    </location>
</feature>
<keyword evidence="3" id="KW-1185">Reference proteome</keyword>
<dbReference type="OrthoDB" id="2152306at2759"/>
<comment type="caution">
    <text evidence="2">The sequence shown here is derived from an EMBL/GenBank/DDBJ whole genome shotgun (WGS) entry which is preliminary data.</text>
</comment>
<dbReference type="AlphaFoldDB" id="A0A1Y1XMG9"/>
<evidence type="ECO:0000313" key="2">
    <source>
        <dbReference type="EMBL" id="ORX86950.1"/>
    </source>
</evidence>
<organism evidence="2 3">
    <name type="scientific">Anaeromyces robustus</name>
    <dbReference type="NCBI Taxonomy" id="1754192"/>
    <lineage>
        <taxon>Eukaryota</taxon>
        <taxon>Fungi</taxon>
        <taxon>Fungi incertae sedis</taxon>
        <taxon>Chytridiomycota</taxon>
        <taxon>Chytridiomycota incertae sedis</taxon>
        <taxon>Neocallimastigomycetes</taxon>
        <taxon>Neocallimastigales</taxon>
        <taxon>Neocallimastigaceae</taxon>
        <taxon>Anaeromyces</taxon>
    </lineage>
</organism>
<proteinExistence type="predicted"/>
<evidence type="ECO:0000313" key="3">
    <source>
        <dbReference type="Proteomes" id="UP000193944"/>
    </source>
</evidence>
<reference evidence="2 3" key="2">
    <citation type="submission" date="2016-08" db="EMBL/GenBank/DDBJ databases">
        <title>Pervasive Adenine N6-methylation of Active Genes in Fungi.</title>
        <authorList>
            <consortium name="DOE Joint Genome Institute"/>
            <person name="Mondo S.J."/>
            <person name="Dannebaum R.O."/>
            <person name="Kuo R.C."/>
            <person name="Labutti K."/>
            <person name="Haridas S."/>
            <person name="Kuo A."/>
            <person name="Salamov A."/>
            <person name="Ahrendt S.R."/>
            <person name="Lipzen A."/>
            <person name="Sullivan W."/>
            <person name="Andreopoulos W.B."/>
            <person name="Clum A."/>
            <person name="Lindquist E."/>
            <person name="Daum C."/>
            <person name="Ramamoorthy G.K."/>
            <person name="Gryganskyi A."/>
            <person name="Culley D."/>
            <person name="Magnuson J.K."/>
            <person name="James T.Y."/>
            <person name="O'Malley M.A."/>
            <person name="Stajich J.E."/>
            <person name="Spatafora J.W."/>
            <person name="Visel A."/>
            <person name="Grigoriev I.V."/>
        </authorList>
    </citation>
    <scope>NUCLEOTIDE SEQUENCE [LARGE SCALE GENOMIC DNA]</scope>
    <source>
        <strain evidence="2 3">S4</strain>
    </source>
</reference>
<sequence>MSYGITGCEVQTNFDVCIQNAGGSLDPKGWAGCSALISDTAKYNKCVYDGYGAIITCFQGFCNNDPSGTINTIKTAYDQYKNYVEQAQPAAQTTQQQQASVTQQQQPVATGTTQQGTQQGTTQQGTTQQGTQQGATQGTTGNVNNGKINELNSGAGSNKVSKLLVSFLVVSGLLMNFL</sequence>
<feature type="region of interest" description="Disordered" evidence="1">
    <location>
        <begin position="98"/>
        <end position="150"/>
    </location>
</feature>
<dbReference type="Proteomes" id="UP000193944">
    <property type="component" value="Unassembled WGS sequence"/>
</dbReference>
<evidence type="ECO:0000256" key="1">
    <source>
        <dbReference type="SAM" id="MobiDB-lite"/>
    </source>
</evidence>
<dbReference type="EMBL" id="MCFG01000014">
    <property type="protein sequence ID" value="ORX86950.1"/>
    <property type="molecule type" value="Genomic_DNA"/>
</dbReference>